<gene>
    <name evidence="1" type="ORF">Pint_15421</name>
</gene>
<reference evidence="2" key="1">
    <citation type="journal article" date="2023" name="G3 (Bethesda)">
        <title>Genome assembly and association tests identify interacting loci associated with vigor, precocity, and sex in interspecific pistachio rootstocks.</title>
        <authorList>
            <person name="Palmer W."/>
            <person name="Jacygrad E."/>
            <person name="Sagayaradj S."/>
            <person name="Cavanaugh K."/>
            <person name="Han R."/>
            <person name="Bertier L."/>
            <person name="Beede B."/>
            <person name="Kafkas S."/>
            <person name="Golino D."/>
            <person name="Preece J."/>
            <person name="Michelmore R."/>
        </authorList>
    </citation>
    <scope>NUCLEOTIDE SEQUENCE [LARGE SCALE GENOMIC DNA]</scope>
</reference>
<proteinExistence type="predicted"/>
<protein>
    <submittedName>
        <fullName evidence="1">Uncharacterized protein</fullName>
    </submittedName>
</protein>
<name>A0ACC0ZDF4_9ROSI</name>
<keyword evidence="2" id="KW-1185">Reference proteome</keyword>
<sequence>MEKEEVYSSIRDHAFFLHNLVTGDGIQCIAQFHKETLFDDYRLASQNEDRIAFAIYISILQRAVYSSVSICSEFGGGGSIANRLQIKLVKKLPPNYTQTMPFLTFETKGYKSPVIKDVPISKPLSIAQVLELQTALDMA</sequence>
<dbReference type="Proteomes" id="UP001163603">
    <property type="component" value="Chromosome 2"/>
</dbReference>
<dbReference type="EMBL" id="CM047737">
    <property type="protein sequence ID" value="KAJ0049176.1"/>
    <property type="molecule type" value="Genomic_DNA"/>
</dbReference>
<evidence type="ECO:0000313" key="1">
    <source>
        <dbReference type="EMBL" id="KAJ0049176.1"/>
    </source>
</evidence>
<organism evidence="1 2">
    <name type="scientific">Pistacia integerrima</name>
    <dbReference type="NCBI Taxonomy" id="434235"/>
    <lineage>
        <taxon>Eukaryota</taxon>
        <taxon>Viridiplantae</taxon>
        <taxon>Streptophyta</taxon>
        <taxon>Embryophyta</taxon>
        <taxon>Tracheophyta</taxon>
        <taxon>Spermatophyta</taxon>
        <taxon>Magnoliopsida</taxon>
        <taxon>eudicotyledons</taxon>
        <taxon>Gunneridae</taxon>
        <taxon>Pentapetalae</taxon>
        <taxon>rosids</taxon>
        <taxon>malvids</taxon>
        <taxon>Sapindales</taxon>
        <taxon>Anacardiaceae</taxon>
        <taxon>Pistacia</taxon>
    </lineage>
</organism>
<comment type="caution">
    <text evidence="1">The sequence shown here is derived from an EMBL/GenBank/DDBJ whole genome shotgun (WGS) entry which is preliminary data.</text>
</comment>
<evidence type="ECO:0000313" key="2">
    <source>
        <dbReference type="Proteomes" id="UP001163603"/>
    </source>
</evidence>
<accession>A0ACC0ZDF4</accession>